<name>A0A4Y2NM68_ARAVE</name>
<dbReference type="AlphaFoldDB" id="A0A4Y2NM68"/>
<evidence type="ECO:0000313" key="3">
    <source>
        <dbReference type="Proteomes" id="UP000499080"/>
    </source>
</evidence>
<feature type="compositionally biased region" description="Acidic residues" evidence="1">
    <location>
        <begin position="371"/>
        <end position="381"/>
    </location>
</feature>
<feature type="compositionally biased region" description="Basic and acidic residues" evidence="1">
    <location>
        <begin position="357"/>
        <end position="368"/>
    </location>
</feature>
<evidence type="ECO:0000313" key="2">
    <source>
        <dbReference type="EMBL" id="GBN40608.1"/>
    </source>
</evidence>
<comment type="caution">
    <text evidence="2">The sequence shown here is derived from an EMBL/GenBank/DDBJ whole genome shotgun (WGS) entry which is preliminary data.</text>
</comment>
<dbReference type="EMBL" id="BGPR01009528">
    <property type="protein sequence ID" value="GBN40608.1"/>
    <property type="molecule type" value="Genomic_DNA"/>
</dbReference>
<feature type="compositionally biased region" description="Basic residues" evidence="1">
    <location>
        <begin position="338"/>
        <end position="356"/>
    </location>
</feature>
<dbReference type="OrthoDB" id="6432192at2759"/>
<keyword evidence="3" id="KW-1185">Reference proteome</keyword>
<gene>
    <name evidence="2" type="ORF">AVEN_239298_1</name>
</gene>
<feature type="compositionally biased region" description="Basic and acidic residues" evidence="1">
    <location>
        <begin position="34"/>
        <end position="52"/>
    </location>
</feature>
<organism evidence="2 3">
    <name type="scientific">Araneus ventricosus</name>
    <name type="common">Orbweaver spider</name>
    <name type="synonym">Epeira ventricosa</name>
    <dbReference type="NCBI Taxonomy" id="182803"/>
    <lineage>
        <taxon>Eukaryota</taxon>
        <taxon>Metazoa</taxon>
        <taxon>Ecdysozoa</taxon>
        <taxon>Arthropoda</taxon>
        <taxon>Chelicerata</taxon>
        <taxon>Arachnida</taxon>
        <taxon>Araneae</taxon>
        <taxon>Araneomorphae</taxon>
        <taxon>Entelegynae</taxon>
        <taxon>Araneoidea</taxon>
        <taxon>Araneidae</taxon>
        <taxon>Araneus</taxon>
    </lineage>
</organism>
<accession>A0A4Y2NM68</accession>
<sequence>MYVEKLNSGLSRHKLCTNTGCRGIIPNPPTDKNASSKEHYREKCTKDKEGETADETKVLAVLFVVAHAEKADENKNHHPNHRNTAMSFNDHWIGMPKSPYLHYTATVSTSASSVPSATSPPIVTKRTTKSKPKRKRKPTKNSKRRHDTDEPTDSDEENYRKKEAYPDFEYDYDSYGPSYGKPAASTPYIMRNSASNSRVAYVNPSASASSPSMRAIFAGVPKIATYVVPSSKKYYVQKVKSHAMYAPPVLSSSSNTPVYAASSNSGVRRIDPLDYDDNAGSVLGPQNSFPPKAVMNKIAEPGQRQPCHGPECHQHHKGLVRFYWRRVVYPPGEGGRGRPSRFRRPTRFRNRRRFRDRARSPSDQKDVYASEPEEDDEEEAEDTNHHDEEEDYDEEENESSTNRRNRWRPGKAYGHDLNEGSNYNDDDKRTYRDKRFAYKRRMKND</sequence>
<evidence type="ECO:0000256" key="1">
    <source>
        <dbReference type="SAM" id="MobiDB-lite"/>
    </source>
</evidence>
<feature type="region of interest" description="Disordered" evidence="1">
    <location>
        <begin position="333"/>
        <end position="445"/>
    </location>
</feature>
<feature type="region of interest" description="Disordered" evidence="1">
    <location>
        <begin position="110"/>
        <end position="163"/>
    </location>
</feature>
<feature type="compositionally biased region" description="Low complexity" evidence="1">
    <location>
        <begin position="110"/>
        <end position="125"/>
    </location>
</feature>
<feature type="compositionally biased region" description="Basic residues" evidence="1">
    <location>
        <begin position="126"/>
        <end position="145"/>
    </location>
</feature>
<feature type="compositionally biased region" description="Acidic residues" evidence="1">
    <location>
        <begin position="388"/>
        <end position="398"/>
    </location>
</feature>
<feature type="compositionally biased region" description="Basic and acidic residues" evidence="1">
    <location>
        <begin position="425"/>
        <end position="436"/>
    </location>
</feature>
<feature type="region of interest" description="Disordered" evidence="1">
    <location>
        <begin position="26"/>
        <end position="52"/>
    </location>
</feature>
<dbReference type="Proteomes" id="UP000499080">
    <property type="component" value="Unassembled WGS sequence"/>
</dbReference>
<proteinExistence type="predicted"/>
<reference evidence="2 3" key="1">
    <citation type="journal article" date="2019" name="Sci. Rep.">
        <title>Orb-weaving spider Araneus ventricosus genome elucidates the spidroin gene catalogue.</title>
        <authorList>
            <person name="Kono N."/>
            <person name="Nakamura H."/>
            <person name="Ohtoshi R."/>
            <person name="Moran D.A.P."/>
            <person name="Shinohara A."/>
            <person name="Yoshida Y."/>
            <person name="Fujiwara M."/>
            <person name="Mori M."/>
            <person name="Tomita M."/>
            <person name="Arakawa K."/>
        </authorList>
    </citation>
    <scope>NUCLEOTIDE SEQUENCE [LARGE SCALE GENOMIC DNA]</scope>
</reference>
<protein>
    <submittedName>
        <fullName evidence="2">Uncharacterized protein</fullName>
    </submittedName>
</protein>